<feature type="compositionally biased region" description="Basic and acidic residues" evidence="1">
    <location>
        <begin position="31"/>
        <end position="60"/>
    </location>
</feature>
<reference evidence="2" key="1">
    <citation type="journal article" date="2022" name="bioRxiv">
        <title>Sequencing and chromosome-scale assembly of the giantPleurodeles waltlgenome.</title>
        <authorList>
            <person name="Brown T."/>
            <person name="Elewa A."/>
            <person name="Iarovenko S."/>
            <person name="Subramanian E."/>
            <person name="Araus A.J."/>
            <person name="Petzold A."/>
            <person name="Susuki M."/>
            <person name="Suzuki K.-i.T."/>
            <person name="Hayashi T."/>
            <person name="Toyoda A."/>
            <person name="Oliveira C."/>
            <person name="Osipova E."/>
            <person name="Leigh N.D."/>
            <person name="Simon A."/>
            <person name="Yun M.H."/>
        </authorList>
    </citation>
    <scope>NUCLEOTIDE SEQUENCE</scope>
    <source>
        <strain evidence="2">20211129_DDA</strain>
        <tissue evidence="2">Liver</tissue>
    </source>
</reference>
<dbReference type="Proteomes" id="UP001066276">
    <property type="component" value="Chromosome 7"/>
</dbReference>
<evidence type="ECO:0000313" key="2">
    <source>
        <dbReference type="EMBL" id="KAJ1128138.1"/>
    </source>
</evidence>
<evidence type="ECO:0000313" key="3">
    <source>
        <dbReference type="Proteomes" id="UP001066276"/>
    </source>
</evidence>
<dbReference type="AlphaFoldDB" id="A0AAV7PIN8"/>
<comment type="caution">
    <text evidence="2">The sequence shown here is derived from an EMBL/GenBank/DDBJ whole genome shotgun (WGS) entry which is preliminary data.</text>
</comment>
<evidence type="ECO:0000256" key="1">
    <source>
        <dbReference type="SAM" id="MobiDB-lite"/>
    </source>
</evidence>
<feature type="compositionally biased region" description="Basic and acidic residues" evidence="1">
    <location>
        <begin position="69"/>
        <end position="80"/>
    </location>
</feature>
<keyword evidence="3" id="KW-1185">Reference proteome</keyword>
<name>A0AAV7PIN8_PLEWA</name>
<dbReference type="EMBL" id="JANPWB010000011">
    <property type="protein sequence ID" value="KAJ1128138.1"/>
    <property type="molecule type" value="Genomic_DNA"/>
</dbReference>
<sequence length="169" mass="19522">MPCLRQGTQPENLEEETHRGGREEQDAEAGAEEHRGGEVQGGGEEHRRDKECWREEECGPKHRVNGAETRGDWGEKAERRRLSRVPVSEINSPPHPTSDVARPGIYPYPGPCYQLIKKKEKENRRRELTAREGVGRKSIYMLEKRGKFCKKASPLIKEKHDIFWEHISQ</sequence>
<protein>
    <submittedName>
        <fullName evidence="2">Uncharacterized protein</fullName>
    </submittedName>
</protein>
<accession>A0AAV7PIN8</accession>
<organism evidence="2 3">
    <name type="scientific">Pleurodeles waltl</name>
    <name type="common">Iberian ribbed newt</name>
    <dbReference type="NCBI Taxonomy" id="8319"/>
    <lineage>
        <taxon>Eukaryota</taxon>
        <taxon>Metazoa</taxon>
        <taxon>Chordata</taxon>
        <taxon>Craniata</taxon>
        <taxon>Vertebrata</taxon>
        <taxon>Euteleostomi</taxon>
        <taxon>Amphibia</taxon>
        <taxon>Batrachia</taxon>
        <taxon>Caudata</taxon>
        <taxon>Salamandroidea</taxon>
        <taxon>Salamandridae</taxon>
        <taxon>Pleurodelinae</taxon>
        <taxon>Pleurodeles</taxon>
    </lineage>
</organism>
<proteinExistence type="predicted"/>
<feature type="region of interest" description="Disordered" evidence="1">
    <location>
        <begin position="1"/>
        <end position="106"/>
    </location>
</feature>
<gene>
    <name evidence="2" type="ORF">NDU88_006517</name>
</gene>
<feature type="compositionally biased region" description="Basic and acidic residues" evidence="1">
    <location>
        <begin position="15"/>
        <end position="24"/>
    </location>
</feature>
<feature type="compositionally biased region" description="Polar residues" evidence="1">
    <location>
        <begin position="1"/>
        <end position="11"/>
    </location>
</feature>